<dbReference type="GO" id="GO:0003676">
    <property type="term" value="F:nucleic acid binding"/>
    <property type="evidence" value="ECO:0007669"/>
    <property type="project" value="UniProtKB-UniRule"/>
</dbReference>
<dbReference type="OMA" id="QTSQHDH"/>
<evidence type="ECO:0000256" key="3">
    <source>
        <dbReference type="ARBA" id="ARBA00010306"/>
    </source>
</evidence>
<dbReference type="GO" id="GO:0006397">
    <property type="term" value="P:mRNA processing"/>
    <property type="evidence" value="ECO:0007669"/>
    <property type="project" value="UniProtKB-KW"/>
</dbReference>
<comment type="subcellular location">
    <subcellularLocation>
        <location evidence="2">Cytoplasm</location>
    </subcellularLocation>
    <subcellularLocation>
        <location evidence="1">Nucleus</location>
    </subcellularLocation>
</comment>
<name>A0A0C4DUJ8_MAGP6</name>
<feature type="region of interest" description="Disordered" evidence="9">
    <location>
        <begin position="382"/>
        <end position="410"/>
    </location>
</feature>
<feature type="domain" description="R3H" evidence="11">
    <location>
        <begin position="499"/>
        <end position="561"/>
    </location>
</feature>
<accession>A0A0C4DUJ8</accession>
<protein>
    <recommendedName>
        <fullName evidence="4">Protein SQS1</fullName>
    </recommendedName>
</protein>
<reference evidence="13" key="5">
    <citation type="submission" date="2015-06" db="UniProtKB">
        <authorList>
            <consortium name="EnsemblFungi"/>
        </authorList>
    </citation>
    <scope>IDENTIFICATION</scope>
    <source>
        <strain evidence="13">ATCC 64411</strain>
    </source>
</reference>
<dbReference type="GO" id="GO:0008380">
    <property type="term" value="P:RNA splicing"/>
    <property type="evidence" value="ECO:0007669"/>
    <property type="project" value="UniProtKB-KW"/>
</dbReference>
<dbReference type="CDD" id="cd02646">
    <property type="entry name" value="R3H_G-patch"/>
    <property type="match status" value="1"/>
</dbReference>
<organism evidence="13 14">
    <name type="scientific">Magnaporthiopsis poae (strain ATCC 64411 / 73-15)</name>
    <name type="common">Kentucky bluegrass fungus</name>
    <name type="synonym">Magnaporthe poae</name>
    <dbReference type="NCBI Taxonomy" id="644358"/>
    <lineage>
        <taxon>Eukaryota</taxon>
        <taxon>Fungi</taxon>
        <taxon>Dikarya</taxon>
        <taxon>Ascomycota</taxon>
        <taxon>Pezizomycotina</taxon>
        <taxon>Sordariomycetes</taxon>
        <taxon>Sordariomycetidae</taxon>
        <taxon>Magnaporthales</taxon>
        <taxon>Magnaporthaceae</taxon>
        <taxon>Magnaporthiopsis</taxon>
    </lineage>
</organism>
<dbReference type="SUPFAM" id="SSF82708">
    <property type="entry name" value="R3H domain"/>
    <property type="match status" value="1"/>
</dbReference>
<dbReference type="Gene3D" id="3.30.1370.50">
    <property type="entry name" value="R3H-like domain"/>
    <property type="match status" value="1"/>
</dbReference>
<dbReference type="PROSITE" id="PS50174">
    <property type="entry name" value="G_PATCH"/>
    <property type="match status" value="1"/>
</dbReference>
<dbReference type="PANTHER" id="PTHR14195">
    <property type="entry name" value="G PATCH DOMAIN CONTAINING PROTEIN 2"/>
    <property type="match status" value="1"/>
</dbReference>
<feature type="compositionally biased region" description="Gly residues" evidence="9">
    <location>
        <begin position="9"/>
        <end position="29"/>
    </location>
</feature>
<dbReference type="EMBL" id="GL876968">
    <property type="protein sequence ID" value="KLU84598.1"/>
    <property type="molecule type" value="Genomic_DNA"/>
</dbReference>
<feature type="region of interest" description="Disordered" evidence="9">
    <location>
        <begin position="99"/>
        <end position="200"/>
    </location>
</feature>
<comment type="similarity">
    <text evidence="3">Belongs to the SQS1 family.</text>
</comment>
<keyword evidence="8" id="KW-0539">Nucleus</keyword>
<evidence type="ECO:0000256" key="2">
    <source>
        <dbReference type="ARBA" id="ARBA00004496"/>
    </source>
</evidence>
<reference evidence="12" key="1">
    <citation type="submission" date="2010-05" db="EMBL/GenBank/DDBJ databases">
        <title>The Genome Sequence of Magnaporthe poae strain ATCC 64411.</title>
        <authorList>
            <consortium name="The Broad Institute Genome Sequencing Platform"/>
            <consortium name="Broad Institute Genome Sequencing Center for Infectious Disease"/>
            <person name="Ma L.-J."/>
            <person name="Dead R."/>
            <person name="Young S."/>
            <person name="Zeng Q."/>
            <person name="Koehrsen M."/>
            <person name="Alvarado L."/>
            <person name="Berlin A."/>
            <person name="Chapman S.B."/>
            <person name="Chen Z."/>
            <person name="Freedman E."/>
            <person name="Gellesch M."/>
            <person name="Goldberg J."/>
            <person name="Griggs A."/>
            <person name="Gujja S."/>
            <person name="Heilman E.R."/>
            <person name="Heiman D."/>
            <person name="Hepburn T."/>
            <person name="Howarth C."/>
            <person name="Jen D."/>
            <person name="Larson L."/>
            <person name="Mehta T."/>
            <person name="Neiman D."/>
            <person name="Pearson M."/>
            <person name="Roberts A."/>
            <person name="Saif S."/>
            <person name="Shea T."/>
            <person name="Shenoy N."/>
            <person name="Sisk P."/>
            <person name="Stolte C."/>
            <person name="Sykes S."/>
            <person name="Walk T."/>
            <person name="White J."/>
            <person name="Yandava C."/>
            <person name="Haas B."/>
            <person name="Nusbaum C."/>
            <person name="Birren B."/>
        </authorList>
    </citation>
    <scope>NUCLEOTIDE SEQUENCE</scope>
    <source>
        <strain evidence="12">ATCC 64411</strain>
    </source>
</reference>
<evidence type="ECO:0000313" key="13">
    <source>
        <dbReference type="EnsemblFungi" id="MAPG_03638T0"/>
    </source>
</evidence>
<reference evidence="13" key="4">
    <citation type="journal article" date="2015" name="G3 (Bethesda)">
        <title>Genome sequences of three phytopathogenic species of the Magnaporthaceae family of fungi.</title>
        <authorList>
            <person name="Okagaki L.H."/>
            <person name="Nunes C.C."/>
            <person name="Sailsbery J."/>
            <person name="Clay B."/>
            <person name="Brown D."/>
            <person name="John T."/>
            <person name="Oh Y."/>
            <person name="Young N."/>
            <person name="Fitzgerald M."/>
            <person name="Haas B.J."/>
            <person name="Zeng Q."/>
            <person name="Young S."/>
            <person name="Adiconis X."/>
            <person name="Fan L."/>
            <person name="Levin J.Z."/>
            <person name="Mitchell T.K."/>
            <person name="Okubara P.A."/>
            <person name="Farman M.L."/>
            <person name="Kohn L.M."/>
            <person name="Birren B."/>
            <person name="Ma L.-J."/>
            <person name="Dean R.A."/>
        </authorList>
    </citation>
    <scope>NUCLEOTIDE SEQUENCE</scope>
    <source>
        <strain evidence="13">ATCC 64411 / 73-15</strain>
    </source>
</reference>
<reference evidence="14" key="2">
    <citation type="submission" date="2010-05" db="EMBL/GenBank/DDBJ databases">
        <title>The genome sequence of Magnaporthe poae strain ATCC 64411.</title>
        <authorList>
            <person name="Ma L.-J."/>
            <person name="Dead R."/>
            <person name="Young S."/>
            <person name="Zeng Q."/>
            <person name="Koehrsen M."/>
            <person name="Alvarado L."/>
            <person name="Berlin A."/>
            <person name="Chapman S.B."/>
            <person name="Chen Z."/>
            <person name="Freedman E."/>
            <person name="Gellesch M."/>
            <person name="Goldberg J."/>
            <person name="Griggs A."/>
            <person name="Gujja S."/>
            <person name="Heilman E.R."/>
            <person name="Heiman D."/>
            <person name="Hepburn T."/>
            <person name="Howarth C."/>
            <person name="Jen D."/>
            <person name="Larson L."/>
            <person name="Mehta T."/>
            <person name="Neiman D."/>
            <person name="Pearson M."/>
            <person name="Roberts A."/>
            <person name="Saif S."/>
            <person name="Shea T."/>
            <person name="Shenoy N."/>
            <person name="Sisk P."/>
            <person name="Stolte C."/>
            <person name="Sykes S."/>
            <person name="Walk T."/>
            <person name="White J."/>
            <person name="Yandava C."/>
            <person name="Haas B."/>
            <person name="Nusbaum C."/>
            <person name="Birren B."/>
        </authorList>
    </citation>
    <scope>NUCLEOTIDE SEQUENCE [LARGE SCALE GENOMIC DNA]</scope>
    <source>
        <strain evidence="14">ATCC 64411 / 73-15</strain>
    </source>
</reference>
<reference evidence="12" key="3">
    <citation type="submission" date="2011-03" db="EMBL/GenBank/DDBJ databases">
        <title>Annotation of Magnaporthe poae ATCC 64411.</title>
        <authorList>
            <person name="Ma L.-J."/>
            <person name="Dead R."/>
            <person name="Young S.K."/>
            <person name="Zeng Q."/>
            <person name="Gargeya S."/>
            <person name="Fitzgerald M."/>
            <person name="Haas B."/>
            <person name="Abouelleil A."/>
            <person name="Alvarado L."/>
            <person name="Arachchi H.M."/>
            <person name="Berlin A."/>
            <person name="Brown A."/>
            <person name="Chapman S.B."/>
            <person name="Chen Z."/>
            <person name="Dunbar C."/>
            <person name="Freedman E."/>
            <person name="Gearin G."/>
            <person name="Gellesch M."/>
            <person name="Goldberg J."/>
            <person name="Griggs A."/>
            <person name="Gujja S."/>
            <person name="Heiman D."/>
            <person name="Howarth C."/>
            <person name="Larson L."/>
            <person name="Lui A."/>
            <person name="MacDonald P.J.P."/>
            <person name="Mehta T."/>
            <person name="Montmayeur A."/>
            <person name="Murphy C."/>
            <person name="Neiman D."/>
            <person name="Pearson M."/>
            <person name="Priest M."/>
            <person name="Roberts A."/>
            <person name="Saif S."/>
            <person name="Shea T."/>
            <person name="Shenoy N."/>
            <person name="Sisk P."/>
            <person name="Stolte C."/>
            <person name="Sykes S."/>
            <person name="Yandava C."/>
            <person name="Wortman J."/>
            <person name="Nusbaum C."/>
            <person name="Birren B."/>
        </authorList>
    </citation>
    <scope>NUCLEOTIDE SEQUENCE</scope>
    <source>
        <strain evidence="12">ATCC 64411</strain>
    </source>
</reference>
<evidence type="ECO:0000256" key="4">
    <source>
        <dbReference type="ARBA" id="ARBA00018964"/>
    </source>
</evidence>
<evidence type="ECO:0000256" key="1">
    <source>
        <dbReference type="ARBA" id="ARBA00004123"/>
    </source>
</evidence>
<dbReference type="eggNOG" id="KOG0154">
    <property type="taxonomic scope" value="Eukaryota"/>
</dbReference>
<feature type="compositionally biased region" description="Basic and acidic residues" evidence="9">
    <location>
        <begin position="152"/>
        <end position="179"/>
    </location>
</feature>
<dbReference type="InterPro" id="IPR036867">
    <property type="entry name" value="R3H_dom_sf"/>
</dbReference>
<evidence type="ECO:0000256" key="9">
    <source>
        <dbReference type="SAM" id="MobiDB-lite"/>
    </source>
</evidence>
<evidence type="ECO:0000313" key="14">
    <source>
        <dbReference type="Proteomes" id="UP000011715"/>
    </source>
</evidence>
<dbReference type="EnsemblFungi" id="MAPG_03638T0">
    <property type="protein sequence ID" value="MAPG_03638T0"/>
    <property type="gene ID" value="MAPG_03638"/>
</dbReference>
<dbReference type="InterPro" id="IPR000467">
    <property type="entry name" value="G_patch_dom"/>
</dbReference>
<dbReference type="InterPro" id="IPR001374">
    <property type="entry name" value="R3H_dom"/>
</dbReference>
<dbReference type="EMBL" id="ADBL01000869">
    <property type="status" value="NOT_ANNOTATED_CDS"/>
    <property type="molecule type" value="Genomic_DNA"/>
</dbReference>
<feature type="region of interest" description="Disordered" evidence="9">
    <location>
        <begin position="463"/>
        <end position="493"/>
    </location>
</feature>
<feature type="compositionally biased region" description="Acidic residues" evidence="9">
    <location>
        <begin position="313"/>
        <end position="357"/>
    </location>
</feature>
<dbReference type="Proteomes" id="UP000011715">
    <property type="component" value="Unassembled WGS sequence"/>
</dbReference>
<dbReference type="VEuPathDB" id="FungiDB:MAPG_03638"/>
<dbReference type="OrthoDB" id="21470at2759"/>
<dbReference type="GO" id="GO:0005634">
    <property type="term" value="C:nucleus"/>
    <property type="evidence" value="ECO:0007669"/>
    <property type="project" value="UniProtKB-SubCell"/>
</dbReference>
<evidence type="ECO:0000256" key="7">
    <source>
        <dbReference type="ARBA" id="ARBA00023187"/>
    </source>
</evidence>
<dbReference type="AlphaFoldDB" id="A0A0C4DUJ8"/>
<feature type="region of interest" description="Disordered" evidence="9">
    <location>
        <begin position="586"/>
        <end position="606"/>
    </location>
</feature>
<dbReference type="SMART" id="SM00443">
    <property type="entry name" value="G_patch"/>
    <property type="match status" value="1"/>
</dbReference>
<evidence type="ECO:0000256" key="8">
    <source>
        <dbReference type="ARBA" id="ARBA00023242"/>
    </source>
</evidence>
<keyword evidence="6" id="KW-0507">mRNA processing</keyword>
<feature type="compositionally biased region" description="Polar residues" evidence="9">
    <location>
        <begin position="45"/>
        <end position="55"/>
    </location>
</feature>
<dbReference type="STRING" id="644358.A0A0C4DUJ8"/>
<evidence type="ECO:0000313" key="12">
    <source>
        <dbReference type="EMBL" id="KLU84598.1"/>
    </source>
</evidence>
<evidence type="ECO:0000256" key="5">
    <source>
        <dbReference type="ARBA" id="ARBA00022490"/>
    </source>
</evidence>
<evidence type="ECO:0000259" key="10">
    <source>
        <dbReference type="PROSITE" id="PS50174"/>
    </source>
</evidence>
<sequence length="670" mass="72344">MRKKRGGDRGGWNGPSRGAHGGRGGGGATGPQRGPFNPSAHAMDSSLTVANTFSMQDEARNTTRDRPKWDRDERLRDRPVKFVSAGLIDPLKETQFETPAAAAAAASALNELTAPEDPTVPPTQTTPEPPRTREHETPAPTTGGDLFFVDTSGDKSLRSSDVPKPEPELPSHDSGHETDSSEEVILFKGRSAATRRPAPTTFTVHKMRREIEIVARTQAQRLQAKPASEEQPVPESSALAPSVSSSRNEKAGVADRGVPSFHTILQDSDEDKALKDYMENTEGQEDLFAQHKGFAARDIGGSDGDMAVPAEADSADESDTDADDDADSEDAIAGDGEPADDVSEDDDSPPPDMDDEEIARLLAKQESLGIPGDHLALFDDAAAWSVRSPRSRRKGLQGPRKEDKSIPDNAAAVADVLDDRDLVMDRNRTNPLRKKPKGKHGTAGFDVADEKLRAIMEASFEKDRLKKKERKQEREERRAKGMLGKHPNPDDPRVRFVDGINMDELQQEFASFLITGDQILALPPMDASARKIVHEIAIKLHIKSKSTGKGDQRRPVLHRTKATTTYNAGAIEAAFARVHRRFFPRADKQRRPGLGGGGGGSRSAGGYDAVKCHDGEVVGGSAPELGETNKGRTMLEKMGWSKGMGLGALDNKGILEPVAHIVKVSKAGLG</sequence>
<proteinExistence type="inferred from homology"/>
<feature type="compositionally biased region" description="Gly residues" evidence="9">
    <location>
        <begin position="593"/>
        <end position="603"/>
    </location>
</feature>
<keyword evidence="7" id="KW-0508">mRNA splicing</keyword>
<dbReference type="InterPro" id="IPR034082">
    <property type="entry name" value="R3H_G-patch"/>
</dbReference>
<keyword evidence="5" id="KW-0963">Cytoplasm</keyword>
<evidence type="ECO:0000256" key="6">
    <source>
        <dbReference type="ARBA" id="ARBA00022664"/>
    </source>
</evidence>
<feature type="domain" description="G-patch" evidence="10">
    <location>
        <begin position="627"/>
        <end position="670"/>
    </location>
</feature>
<dbReference type="Pfam" id="PF01585">
    <property type="entry name" value="G-patch"/>
    <property type="match status" value="1"/>
</dbReference>
<dbReference type="InterPro" id="IPR051189">
    <property type="entry name" value="Splicing_assoc_domain"/>
</dbReference>
<feature type="compositionally biased region" description="Basic and acidic residues" evidence="9">
    <location>
        <begin position="57"/>
        <end position="80"/>
    </location>
</feature>
<dbReference type="Pfam" id="PF01424">
    <property type="entry name" value="R3H"/>
    <property type="match status" value="1"/>
</dbReference>
<feature type="compositionally biased region" description="Low complexity" evidence="9">
    <location>
        <begin position="233"/>
        <end position="246"/>
    </location>
</feature>
<keyword evidence="14" id="KW-1185">Reference proteome</keyword>
<feature type="region of interest" description="Disordered" evidence="9">
    <location>
        <begin position="218"/>
        <end position="365"/>
    </location>
</feature>
<gene>
    <name evidence="12" type="ORF">MAPG_03638</name>
</gene>
<feature type="region of interest" description="Disordered" evidence="9">
    <location>
        <begin position="1"/>
        <end position="80"/>
    </location>
</feature>
<feature type="compositionally biased region" description="Basic and acidic residues" evidence="9">
    <location>
        <begin position="463"/>
        <end position="479"/>
    </location>
</feature>
<dbReference type="PROSITE" id="PS51061">
    <property type="entry name" value="R3H"/>
    <property type="match status" value="1"/>
</dbReference>
<dbReference type="GO" id="GO:0005737">
    <property type="term" value="C:cytoplasm"/>
    <property type="evidence" value="ECO:0007669"/>
    <property type="project" value="UniProtKB-SubCell"/>
</dbReference>
<evidence type="ECO:0000259" key="11">
    <source>
        <dbReference type="PROSITE" id="PS51061"/>
    </source>
</evidence>